<protein>
    <submittedName>
        <fullName evidence="2">Nuclear transport factor 2 family protein</fullName>
    </submittedName>
</protein>
<reference evidence="2 3" key="1">
    <citation type="submission" date="2022-11" db="EMBL/GenBank/DDBJ databases">
        <title>Mycobacterium sp. nov.</title>
        <authorList>
            <person name="Papic B."/>
            <person name="Spicic S."/>
            <person name="Duvnjak S."/>
        </authorList>
    </citation>
    <scope>NUCLEOTIDE SEQUENCE [LARGE SCALE GENOMIC DNA]</scope>
    <source>
        <strain evidence="2 3">CVI_P4</strain>
    </source>
</reference>
<evidence type="ECO:0000313" key="2">
    <source>
        <dbReference type="EMBL" id="MCX2936422.1"/>
    </source>
</evidence>
<evidence type="ECO:0000313" key="3">
    <source>
        <dbReference type="Proteomes" id="UP001300745"/>
    </source>
</evidence>
<accession>A0ABT3SA86</accession>
<organism evidence="2 3">
    <name type="scientific">Mycobacterium pinniadriaticum</name>
    <dbReference type="NCBI Taxonomy" id="2994102"/>
    <lineage>
        <taxon>Bacteria</taxon>
        <taxon>Bacillati</taxon>
        <taxon>Actinomycetota</taxon>
        <taxon>Actinomycetes</taxon>
        <taxon>Mycobacteriales</taxon>
        <taxon>Mycobacteriaceae</taxon>
        <taxon>Mycobacterium</taxon>
    </lineage>
</organism>
<dbReference type="Proteomes" id="UP001300745">
    <property type="component" value="Unassembled WGS sequence"/>
</dbReference>
<proteinExistence type="predicted"/>
<dbReference type="RefSeq" id="WP_265995837.1">
    <property type="nucleotide sequence ID" value="NZ_JAPJDN010000004.1"/>
</dbReference>
<gene>
    <name evidence="2" type="ORF">ORI27_06920</name>
</gene>
<dbReference type="InterPro" id="IPR032710">
    <property type="entry name" value="NTF2-like_dom_sf"/>
</dbReference>
<dbReference type="Gene3D" id="3.10.450.50">
    <property type="match status" value="1"/>
</dbReference>
<dbReference type="Pfam" id="PF13474">
    <property type="entry name" value="SnoaL_3"/>
    <property type="match status" value="1"/>
</dbReference>
<evidence type="ECO:0000259" key="1">
    <source>
        <dbReference type="Pfam" id="PF13474"/>
    </source>
</evidence>
<keyword evidence="3" id="KW-1185">Reference proteome</keyword>
<dbReference type="SUPFAM" id="SSF54427">
    <property type="entry name" value="NTF2-like"/>
    <property type="match status" value="1"/>
</dbReference>
<comment type="caution">
    <text evidence="2">The sequence shown here is derived from an EMBL/GenBank/DDBJ whole genome shotgun (WGS) entry which is preliminary data.</text>
</comment>
<name>A0ABT3SA86_9MYCO</name>
<feature type="domain" description="SnoaL-like" evidence="1">
    <location>
        <begin position="49"/>
        <end position="148"/>
    </location>
</feature>
<dbReference type="InterPro" id="IPR037401">
    <property type="entry name" value="SnoaL-like"/>
</dbReference>
<sequence>MSSNGKAEFAEPIALFGSDPQDVKDIAEMEKAIEANYNHQFLDDPDAPLEHYIEHPDVSFIDILAPGHYFGADVRNWFNFIGPQFVGELGLINMRIFAKDGVGFVYMNQTYEGTLDDGKHFFWKMRQTDVVQKIDGKWKILHTHLSFGAAPQAKHPDSWVVDFEMPPRPLPWTVGEALGQS</sequence>
<dbReference type="EMBL" id="JAPJDO010000004">
    <property type="protein sequence ID" value="MCX2936422.1"/>
    <property type="molecule type" value="Genomic_DNA"/>
</dbReference>